<evidence type="ECO:0000313" key="2">
    <source>
        <dbReference type="Proteomes" id="UP000223913"/>
    </source>
</evidence>
<proteinExistence type="predicted"/>
<reference evidence="1 2" key="1">
    <citation type="submission" date="2017-10" db="EMBL/GenBank/DDBJ databases">
        <title>The draft genome sequence of Lewinella nigricans NBRC 102662.</title>
        <authorList>
            <person name="Wang K."/>
        </authorList>
    </citation>
    <scope>NUCLEOTIDE SEQUENCE [LARGE SCALE GENOMIC DNA]</scope>
    <source>
        <strain evidence="1 2">NBRC 102662</strain>
    </source>
</reference>
<evidence type="ECO:0000313" key="1">
    <source>
        <dbReference type="EMBL" id="PHN01987.1"/>
    </source>
</evidence>
<sequence>MKYWLTLFYGFFCPISLLMAQPGQRIILYTGDSPLLLPFIQESLEEMTDVETKKPLFAHVSNLTQVIRDEAAMLGLYDQLLKIAEKEGLNVAFEVFPDTLKKRLIHSLQQHDLFLKVDVTGEYPIQNYYFRLYEIGKGKALIMSSGKGVALERLIIDLTQQFHNALAEDFLLVRQAEGRFKEDIPKLLKGIFPRSHHWPEAVIKVDTGRLNGRIGYRREGNKDEIVLYAAVGDTIFLDAYLSRFQGMPAALDYHWLIQRHSKPDLKLQLHNRGMTCYVIPEETGCFTVELELHDGIKSVDSLGLTHDELKVMATATPKFTVLPQAIYSRAYRRFGELYSKGIASSSEGLLVGDLSGMTFKQIVSGKSMPIELIDPAPDSARFRLQYPGASFYGEVLIEGSTAEGVTNHKAITWLHRVFEPVYFGLSMAQNGITLDPGDTQRQVVRTFLEPKLSLSLHLSDFIDIGLYVPYVKLNWEDQPQGLIQVNALPELEIACRYRRELGSISAIGNLRFLQLNYTDRNEIWSIPGLKVQLGLSLFRGSVDCNFALGMFNWVPRHTLLAGFHEYFSTGFTYHITHKSMTYHDY</sequence>
<accession>A0A2D0N0J6</accession>
<dbReference type="RefSeq" id="WP_099154610.1">
    <property type="nucleotide sequence ID" value="NZ_PDUD01000046.1"/>
</dbReference>
<dbReference type="AlphaFoldDB" id="A0A2D0N0J6"/>
<name>A0A2D0N0J6_FLAN2</name>
<dbReference type="Proteomes" id="UP000223913">
    <property type="component" value="Unassembled WGS sequence"/>
</dbReference>
<comment type="caution">
    <text evidence="1">The sequence shown here is derived from an EMBL/GenBank/DDBJ whole genome shotgun (WGS) entry which is preliminary data.</text>
</comment>
<organism evidence="1 2">
    <name type="scientific">Flavilitoribacter nigricans (strain ATCC 23147 / DSM 23189 / NBRC 102662 / NCIMB 1420 / SS-2)</name>
    <name type="common">Lewinella nigricans</name>
    <dbReference type="NCBI Taxonomy" id="1122177"/>
    <lineage>
        <taxon>Bacteria</taxon>
        <taxon>Pseudomonadati</taxon>
        <taxon>Bacteroidota</taxon>
        <taxon>Saprospiria</taxon>
        <taxon>Saprospirales</taxon>
        <taxon>Lewinellaceae</taxon>
        <taxon>Flavilitoribacter</taxon>
    </lineage>
</organism>
<gene>
    <name evidence="1" type="ORF">CRP01_34340</name>
</gene>
<keyword evidence="2" id="KW-1185">Reference proteome</keyword>
<protein>
    <submittedName>
        <fullName evidence="1">Uncharacterized protein</fullName>
    </submittedName>
</protein>
<dbReference type="EMBL" id="PDUD01000046">
    <property type="protein sequence ID" value="PHN01987.1"/>
    <property type="molecule type" value="Genomic_DNA"/>
</dbReference>